<keyword evidence="6" id="KW-1185">Reference proteome</keyword>
<dbReference type="SUPFAM" id="SSF53756">
    <property type="entry name" value="UDP-Glycosyltransferase/glycogen phosphorylase"/>
    <property type="match status" value="1"/>
</dbReference>
<dbReference type="OrthoDB" id="9801609at2"/>
<dbReference type="EMBL" id="LLZU01000027">
    <property type="protein sequence ID" value="KRV48218.1"/>
    <property type="molecule type" value="Genomic_DNA"/>
</dbReference>
<evidence type="ECO:0000313" key="6">
    <source>
        <dbReference type="Proteomes" id="UP000050867"/>
    </source>
</evidence>
<evidence type="ECO:0000256" key="1">
    <source>
        <dbReference type="ARBA" id="ARBA00021292"/>
    </source>
</evidence>
<reference evidence="5 6" key="1">
    <citation type="submission" date="2015-10" db="EMBL/GenBank/DDBJ databases">
        <title>Draft genome sequence of pyrrolomycin-producing Streptomyces vitaminophilus.</title>
        <authorList>
            <person name="Graham D.E."/>
            <person name="Mahan K.M."/>
            <person name="Klingeman D.M."/>
            <person name="Hettich R.L."/>
            <person name="Parry R.J."/>
        </authorList>
    </citation>
    <scope>NUCLEOTIDE SEQUENCE [LARGE SCALE GENOMIC DNA]</scope>
    <source>
        <strain evidence="5 6">ATCC 31673</strain>
    </source>
</reference>
<keyword evidence="2" id="KW-0328">Glycosyltransferase</keyword>
<proteinExistence type="predicted"/>
<dbReference type="Pfam" id="PF13579">
    <property type="entry name" value="Glyco_trans_4_4"/>
    <property type="match status" value="1"/>
</dbReference>
<dbReference type="STRING" id="76728.AQ490_25790"/>
<dbReference type="InterPro" id="IPR028098">
    <property type="entry name" value="Glyco_trans_4-like_N"/>
</dbReference>
<feature type="domain" description="Glycosyltransferase subfamily 4-like N-terminal" evidence="4">
    <location>
        <begin position="14"/>
        <end position="172"/>
    </location>
</feature>
<dbReference type="eggNOG" id="COG0438">
    <property type="taxonomic scope" value="Bacteria"/>
</dbReference>
<keyword evidence="3" id="KW-0808">Transferase</keyword>
<name>A0A0T6LQ32_WENVI</name>
<dbReference type="Proteomes" id="UP000050867">
    <property type="component" value="Unassembled WGS sequence"/>
</dbReference>
<dbReference type="CDD" id="cd03801">
    <property type="entry name" value="GT4_PimA-like"/>
    <property type="match status" value="1"/>
</dbReference>
<dbReference type="AlphaFoldDB" id="A0A0T6LQ32"/>
<dbReference type="Gene3D" id="3.40.50.2000">
    <property type="entry name" value="Glycogen Phosphorylase B"/>
    <property type="match status" value="2"/>
</dbReference>
<protein>
    <recommendedName>
        <fullName evidence="1">D-inositol 3-phosphate glycosyltransferase</fullName>
    </recommendedName>
</protein>
<gene>
    <name evidence="5" type="ORF">AQ490_25790</name>
</gene>
<dbReference type="PANTHER" id="PTHR12526:SF635">
    <property type="entry name" value="GLYCOSYL TRANSFERASE GROUP 1"/>
    <property type="match status" value="1"/>
</dbReference>
<evidence type="ECO:0000313" key="5">
    <source>
        <dbReference type="EMBL" id="KRV48218.1"/>
    </source>
</evidence>
<comment type="caution">
    <text evidence="5">The sequence shown here is derived from an EMBL/GenBank/DDBJ whole genome shotgun (WGS) entry which is preliminary data.</text>
</comment>
<evidence type="ECO:0000256" key="3">
    <source>
        <dbReference type="ARBA" id="ARBA00022679"/>
    </source>
</evidence>
<accession>A0A0T6LQ32</accession>
<sequence>MHVLHVIDSLHDTGGAGHALAVTAPHLVRDGVRLDVACLQPGDTAPLTAAGVDVFAVGHRGRLRAAAALSGLIRRRRPDLVHTTLHQADLVGRAAANAARVPVISSLVRSAYGPEQLARCGRTSLRVRGAQVADALTAVGVRRFQALTRHLATEMSRRLAVDPMLIDVVPQGRDPRVLGTVTESRRAAVRAALGLGRNQPVVLAAARQHHSNGLDVLIRCWPQVRAWEPHAVLLLAGRPDEHTPRLKALGANDPSVVFLGHRKDVYGLMAASDVVVAPSRREGMSSTAMEAMGVGVPLVATDVPALRETVGRDEHALLVPPEDGDALHRGLLDALTYRGAAARRATAAREHFLSHYTLERISQLMIAFYRKALLRTV</sequence>
<dbReference type="RefSeq" id="WP_018385374.1">
    <property type="nucleotide sequence ID" value="NZ_LLZU01000027.1"/>
</dbReference>
<evidence type="ECO:0000259" key="4">
    <source>
        <dbReference type="Pfam" id="PF13579"/>
    </source>
</evidence>
<dbReference type="Pfam" id="PF13692">
    <property type="entry name" value="Glyco_trans_1_4"/>
    <property type="match status" value="1"/>
</dbReference>
<organism evidence="5 6">
    <name type="scientific">Wenjunlia vitaminophila</name>
    <name type="common">Streptomyces vitaminophilus</name>
    <dbReference type="NCBI Taxonomy" id="76728"/>
    <lineage>
        <taxon>Bacteria</taxon>
        <taxon>Bacillati</taxon>
        <taxon>Actinomycetota</taxon>
        <taxon>Actinomycetes</taxon>
        <taxon>Kitasatosporales</taxon>
        <taxon>Streptomycetaceae</taxon>
        <taxon>Wenjunlia</taxon>
    </lineage>
</organism>
<evidence type="ECO:0000256" key="2">
    <source>
        <dbReference type="ARBA" id="ARBA00022676"/>
    </source>
</evidence>
<dbReference type="GO" id="GO:0016757">
    <property type="term" value="F:glycosyltransferase activity"/>
    <property type="evidence" value="ECO:0007669"/>
    <property type="project" value="UniProtKB-KW"/>
</dbReference>
<dbReference type="PANTHER" id="PTHR12526">
    <property type="entry name" value="GLYCOSYLTRANSFERASE"/>
    <property type="match status" value="1"/>
</dbReference>